<evidence type="ECO:0000313" key="12">
    <source>
        <dbReference type="EMBL" id="KAF7990743.1"/>
    </source>
</evidence>
<evidence type="ECO:0000256" key="7">
    <source>
        <dbReference type="ARBA" id="ARBA00023033"/>
    </source>
</evidence>
<evidence type="ECO:0000259" key="11">
    <source>
        <dbReference type="Pfam" id="PF01494"/>
    </source>
</evidence>
<dbReference type="EC" id="1.14.13.9" evidence="10"/>
<dbReference type="Gene3D" id="3.50.50.60">
    <property type="entry name" value="FAD/NAD(P)-binding domain"/>
    <property type="match status" value="1"/>
</dbReference>
<evidence type="ECO:0000256" key="8">
    <source>
        <dbReference type="ARBA" id="ARBA00023128"/>
    </source>
</evidence>
<dbReference type="GO" id="GO:0043420">
    <property type="term" value="P:anthranilate metabolic process"/>
    <property type="evidence" value="ECO:0007669"/>
    <property type="project" value="UniProtKB-UniRule"/>
</dbReference>
<dbReference type="HAMAP" id="MF_01971">
    <property type="entry name" value="Kynurenine_monooxygenase"/>
    <property type="match status" value="1"/>
</dbReference>
<keyword evidence="2 10" id="KW-0285">Flavoprotein</keyword>
<protein>
    <recommendedName>
        <fullName evidence="10">Kynurenine 3-monooxygenase</fullName>
        <ecNumber evidence="10">1.14.13.9</ecNumber>
    </recommendedName>
    <alternativeName>
        <fullName evidence="10">Kynurenine 3-hydroxylase</fullName>
    </alternativeName>
</protein>
<dbReference type="FunFam" id="3.50.50.60:FF:000129">
    <property type="entry name" value="Kynurenine 3-monooxygenase"/>
    <property type="match status" value="1"/>
</dbReference>
<dbReference type="GO" id="GO:0019805">
    <property type="term" value="P:quinolinate biosynthetic process"/>
    <property type="evidence" value="ECO:0007669"/>
    <property type="project" value="UniProtKB-UniRule"/>
</dbReference>
<evidence type="ECO:0000256" key="2">
    <source>
        <dbReference type="ARBA" id="ARBA00022630"/>
    </source>
</evidence>
<comment type="caution">
    <text evidence="12">The sequence shown here is derived from an EMBL/GenBank/DDBJ whole genome shotgun (WGS) entry which is preliminary data.</text>
</comment>
<dbReference type="GO" id="GO:0071949">
    <property type="term" value="F:FAD binding"/>
    <property type="evidence" value="ECO:0007669"/>
    <property type="project" value="InterPro"/>
</dbReference>
<keyword evidence="7 10" id="KW-0503">Monooxygenase</keyword>
<comment type="subcellular location">
    <subcellularLocation>
        <location evidence="10">Mitochondrion</location>
    </subcellularLocation>
    <subcellularLocation>
        <location evidence="10">Membrane</location>
        <topology evidence="10">Multi-pass membrane protein</topology>
    </subcellularLocation>
</comment>
<dbReference type="GO" id="GO:0005741">
    <property type="term" value="C:mitochondrial outer membrane"/>
    <property type="evidence" value="ECO:0007669"/>
    <property type="project" value="TreeGrafter"/>
</dbReference>
<comment type="catalytic activity">
    <reaction evidence="9 10">
        <text>L-kynurenine + NADPH + O2 + H(+) = 3-hydroxy-L-kynurenine + NADP(+) + H2O</text>
        <dbReference type="Rhea" id="RHEA:20545"/>
        <dbReference type="ChEBI" id="CHEBI:15377"/>
        <dbReference type="ChEBI" id="CHEBI:15378"/>
        <dbReference type="ChEBI" id="CHEBI:15379"/>
        <dbReference type="ChEBI" id="CHEBI:57783"/>
        <dbReference type="ChEBI" id="CHEBI:57959"/>
        <dbReference type="ChEBI" id="CHEBI:58125"/>
        <dbReference type="ChEBI" id="CHEBI:58349"/>
        <dbReference type="EC" id="1.14.13.9"/>
    </reaction>
</comment>
<keyword evidence="6 10" id="KW-0560">Oxidoreductase</keyword>
<dbReference type="OrthoDB" id="365605at2759"/>
<sequence>MDIVIVGGGLVGALAACALAKRGHKIQVYEYRSDIRIKKSQGQSIDLALSIRGREALRLVDVEDKIVNHHGIAMKGRMLHGKNGNLRQMIYDPVNKNQIYSVSREYLNQALLDAADQYQTVTLIFNKKLINANLDEGKLEFIDTITSEIINIKADFIIGADGAYSTVRKTMMKRPGFNFSQTYIEHGYIELNIPAKKIDELNSNSKFCMSSNHLHIWPRGTFMMIALPNDDYTFTGNLFAPLEILNSLDTAEKLLNFYEKEFPDLITIIGGRDILMNNLSMIKPKPLISIKCNIYNAGKSLIIGDAAHAMVPFYAQGMNTAFEDVLVLNELMDLYNDNLEKVLPAFSQIRCPDAHAICDLAMYNYIEMRELVMKKSFILRRKLDTVLYWIFGKRWTPLYNTVHFSRMNFRDCMENKSWQDKYLRSSVAQQKTIKNENIHHFNLQCAKVQCNKAPLKLYNELHCFPVNKNNCCPSYDCWGYYSLDYCRIGNRKLKVGQQITTPKNSPILYGCSCEKSKKQIPSSVCGYPSKSANIKSQNNQGIDNDVTCKVGDKIYKNGEFFVPPGSPKEYCFCDKNYKGIYSYPSCIKIDNNTSCFILSKFSNEIKNNCAPVYKNIDSLKDDCPSHFECQKFNHKITSNSIVKISTDNTCFFGSMKVPIGQEVDIGKKNIKCSCQIPPAVTCIEYENY</sequence>
<keyword evidence="3 10" id="KW-0662">Pyridine nucleotide biosynthesis</keyword>
<dbReference type="SUPFAM" id="SSF51905">
    <property type="entry name" value="FAD/NAD(P)-binding domain"/>
    <property type="match status" value="1"/>
</dbReference>
<evidence type="ECO:0000313" key="13">
    <source>
        <dbReference type="Proteomes" id="UP000639338"/>
    </source>
</evidence>
<dbReference type="EMBL" id="JACMRX010000004">
    <property type="protein sequence ID" value="KAF7990743.1"/>
    <property type="molecule type" value="Genomic_DNA"/>
</dbReference>
<keyword evidence="13" id="KW-1185">Reference proteome</keyword>
<evidence type="ECO:0000256" key="5">
    <source>
        <dbReference type="ARBA" id="ARBA00022857"/>
    </source>
</evidence>
<comment type="pathway">
    <text evidence="10">Cofactor biosynthesis; NAD(+) biosynthesis; quinolinate from L-kynurenine: step 1/3.</text>
</comment>
<evidence type="ECO:0000256" key="1">
    <source>
        <dbReference type="ARBA" id="ARBA00001974"/>
    </source>
</evidence>
<comment type="function">
    <text evidence="10">Catalyzes the hydroxylation of L-kynurenine (L-Kyn) to form 3-hydroxy-L-kynurenine (L-3OHKyn). Required for synthesis of quinolinic acid.</text>
</comment>
<gene>
    <name evidence="12" type="ORF">HCN44_000548</name>
</gene>
<feature type="domain" description="FAD-binding" evidence="11">
    <location>
        <begin position="2"/>
        <end position="357"/>
    </location>
</feature>
<dbReference type="InterPro" id="IPR036188">
    <property type="entry name" value="FAD/NAD-bd_sf"/>
</dbReference>
<evidence type="ECO:0000256" key="3">
    <source>
        <dbReference type="ARBA" id="ARBA00022642"/>
    </source>
</evidence>
<dbReference type="InterPro" id="IPR027545">
    <property type="entry name" value="Kynurenine_monooxygenase"/>
</dbReference>
<reference evidence="12 13" key="1">
    <citation type="submission" date="2020-08" db="EMBL/GenBank/DDBJ databases">
        <title>Aphidius gifuensis genome sequencing and assembly.</title>
        <authorList>
            <person name="Du Z."/>
        </authorList>
    </citation>
    <scope>NUCLEOTIDE SEQUENCE [LARGE SCALE GENOMIC DNA]</scope>
    <source>
        <strain evidence="12">YNYX2018</strain>
        <tissue evidence="12">Adults</tissue>
    </source>
</reference>
<dbReference type="PANTHER" id="PTHR46028:SF2">
    <property type="entry name" value="KYNURENINE 3-MONOOXYGENASE"/>
    <property type="match status" value="1"/>
</dbReference>
<dbReference type="GO" id="GO:0034354">
    <property type="term" value="P:'de novo' NAD+ biosynthetic process from L-tryptophan"/>
    <property type="evidence" value="ECO:0007669"/>
    <property type="project" value="UniProtKB-UniRule"/>
</dbReference>
<dbReference type="UniPathway" id="UPA00253">
    <property type="reaction ID" value="UER00328"/>
</dbReference>
<organism evidence="12 13">
    <name type="scientific">Aphidius gifuensis</name>
    <name type="common">Parasitoid wasp</name>
    <dbReference type="NCBI Taxonomy" id="684658"/>
    <lineage>
        <taxon>Eukaryota</taxon>
        <taxon>Metazoa</taxon>
        <taxon>Ecdysozoa</taxon>
        <taxon>Arthropoda</taxon>
        <taxon>Hexapoda</taxon>
        <taxon>Insecta</taxon>
        <taxon>Pterygota</taxon>
        <taxon>Neoptera</taxon>
        <taxon>Endopterygota</taxon>
        <taxon>Hymenoptera</taxon>
        <taxon>Apocrita</taxon>
        <taxon>Ichneumonoidea</taxon>
        <taxon>Braconidae</taxon>
        <taxon>Aphidiinae</taxon>
        <taxon>Aphidius</taxon>
    </lineage>
</organism>
<evidence type="ECO:0000256" key="10">
    <source>
        <dbReference type="HAMAP-Rule" id="MF_03018"/>
    </source>
</evidence>
<accession>A0A834XQJ1</accession>
<dbReference type="InterPro" id="IPR002938">
    <property type="entry name" value="FAD-bd"/>
</dbReference>
<dbReference type="Pfam" id="PF01494">
    <property type="entry name" value="FAD_binding_3"/>
    <property type="match status" value="1"/>
</dbReference>
<keyword evidence="4 10" id="KW-0274">FAD</keyword>
<comment type="cofactor">
    <cofactor evidence="1 10">
        <name>FAD</name>
        <dbReference type="ChEBI" id="CHEBI:57692"/>
    </cofactor>
</comment>
<evidence type="ECO:0000256" key="6">
    <source>
        <dbReference type="ARBA" id="ARBA00023002"/>
    </source>
</evidence>
<dbReference type="GO" id="GO:0004502">
    <property type="term" value="F:kynurenine 3-monooxygenase activity"/>
    <property type="evidence" value="ECO:0007669"/>
    <property type="project" value="UniProtKB-UniRule"/>
</dbReference>
<keyword evidence="5 10" id="KW-0521">NADP</keyword>
<dbReference type="AlphaFoldDB" id="A0A834XQJ1"/>
<comment type="similarity">
    <text evidence="10">Belongs to the aromatic-ring hydroxylase family. KMO subfamily.</text>
</comment>
<keyword evidence="10" id="KW-0472">Membrane</keyword>
<dbReference type="GO" id="GO:0006569">
    <property type="term" value="P:L-tryptophan catabolic process"/>
    <property type="evidence" value="ECO:0007669"/>
    <property type="project" value="UniProtKB-UniRule"/>
</dbReference>
<dbReference type="PANTHER" id="PTHR46028">
    <property type="entry name" value="KYNURENINE 3-MONOOXYGENASE"/>
    <property type="match status" value="1"/>
</dbReference>
<evidence type="ECO:0000256" key="9">
    <source>
        <dbReference type="ARBA" id="ARBA00047818"/>
    </source>
</evidence>
<dbReference type="Proteomes" id="UP000639338">
    <property type="component" value="Unassembled WGS sequence"/>
</dbReference>
<name>A0A834XQJ1_APHGI</name>
<proteinExistence type="inferred from homology"/>
<dbReference type="PRINTS" id="PR00420">
    <property type="entry name" value="RNGMNOXGNASE"/>
</dbReference>
<dbReference type="GO" id="GO:0070189">
    <property type="term" value="P:kynurenine metabolic process"/>
    <property type="evidence" value="ECO:0007669"/>
    <property type="project" value="TreeGrafter"/>
</dbReference>
<keyword evidence="8 10" id="KW-0496">Mitochondrion</keyword>
<evidence type="ECO:0000256" key="4">
    <source>
        <dbReference type="ARBA" id="ARBA00022827"/>
    </source>
</evidence>